<evidence type="ECO:0000256" key="2">
    <source>
        <dbReference type="ARBA" id="ARBA00022692"/>
    </source>
</evidence>
<keyword evidence="3 6" id="KW-1133">Transmembrane helix</keyword>
<evidence type="ECO:0000256" key="3">
    <source>
        <dbReference type="ARBA" id="ARBA00022989"/>
    </source>
</evidence>
<comment type="subcellular location">
    <subcellularLocation>
        <location evidence="1">Membrane</location>
        <topology evidence="1">Multi-pass membrane protein</topology>
    </subcellularLocation>
</comment>
<feature type="transmembrane region" description="Helical" evidence="6">
    <location>
        <begin position="391"/>
        <end position="418"/>
    </location>
</feature>
<reference evidence="8" key="1">
    <citation type="submission" date="2020-06" db="EMBL/GenBank/DDBJ databases">
        <authorList>
            <person name="Ji K."/>
            <person name="Li J."/>
        </authorList>
    </citation>
    <scope>NUCLEOTIDE SEQUENCE</scope>
    <source>
        <strain evidence="8">JKM2019</strain>
        <tissue evidence="8">Whole body</tissue>
    </source>
</reference>
<evidence type="ECO:0000259" key="7">
    <source>
        <dbReference type="Pfam" id="PF01490"/>
    </source>
</evidence>
<feature type="transmembrane region" description="Helical" evidence="6">
    <location>
        <begin position="464"/>
        <end position="489"/>
    </location>
</feature>
<feature type="transmembrane region" description="Helical" evidence="6">
    <location>
        <begin position="246"/>
        <end position="265"/>
    </location>
</feature>
<feature type="region of interest" description="Disordered" evidence="5">
    <location>
        <begin position="1"/>
        <end position="34"/>
    </location>
</feature>
<feature type="transmembrane region" description="Helical" evidence="6">
    <location>
        <begin position="308"/>
        <end position="326"/>
    </location>
</feature>
<dbReference type="GO" id="GO:0015179">
    <property type="term" value="F:L-amino acid transmembrane transporter activity"/>
    <property type="evidence" value="ECO:0007669"/>
    <property type="project" value="TreeGrafter"/>
</dbReference>
<feature type="transmembrane region" description="Helical" evidence="6">
    <location>
        <begin position="162"/>
        <end position="184"/>
    </location>
</feature>
<keyword evidence="4 6" id="KW-0472">Membrane</keyword>
<evidence type="ECO:0000256" key="1">
    <source>
        <dbReference type="ARBA" id="ARBA00004141"/>
    </source>
</evidence>
<dbReference type="PANTHER" id="PTHR22950:SF652">
    <property type="entry name" value="TRANSMEMBRANE AMINO ACID TRANSPORTER FAMILY PROTEIN"/>
    <property type="match status" value="1"/>
</dbReference>
<dbReference type="GO" id="GO:0016020">
    <property type="term" value="C:membrane"/>
    <property type="evidence" value="ECO:0007669"/>
    <property type="project" value="UniProtKB-SubCell"/>
</dbReference>
<evidence type="ECO:0000256" key="6">
    <source>
        <dbReference type="SAM" id="Phobius"/>
    </source>
</evidence>
<evidence type="ECO:0000256" key="5">
    <source>
        <dbReference type="SAM" id="MobiDB-lite"/>
    </source>
</evidence>
<dbReference type="AlphaFoldDB" id="A0A9D4P0D0"/>
<comment type="caution">
    <text evidence="8">The sequence shown here is derived from an EMBL/GenBank/DDBJ whole genome shotgun (WGS) entry which is preliminary data.</text>
</comment>
<dbReference type="InterPro" id="IPR013057">
    <property type="entry name" value="AA_transpt_TM"/>
</dbReference>
<feature type="transmembrane region" description="Helical" evidence="6">
    <location>
        <begin position="524"/>
        <end position="547"/>
    </location>
</feature>
<feature type="transmembrane region" description="Helical" evidence="6">
    <location>
        <begin position="205"/>
        <end position="226"/>
    </location>
</feature>
<proteinExistence type="predicted"/>
<dbReference type="Pfam" id="PF01490">
    <property type="entry name" value="Aa_trans"/>
    <property type="match status" value="1"/>
</dbReference>
<evidence type="ECO:0000256" key="4">
    <source>
        <dbReference type="ARBA" id="ARBA00023136"/>
    </source>
</evidence>
<dbReference type="EMBL" id="SDOV01000004">
    <property type="protein sequence ID" value="KAH7642446.1"/>
    <property type="molecule type" value="Genomic_DNA"/>
</dbReference>
<accession>A0A9D4P0D0</accession>
<feature type="transmembrane region" description="Helical" evidence="6">
    <location>
        <begin position="130"/>
        <end position="150"/>
    </location>
</feature>
<reference evidence="8" key="2">
    <citation type="journal article" date="2021" name="World Allergy Organ. J.">
        <title>Chromosome-level assembly of Dermatophagoides farinae genome and transcriptome reveals two novel allergens Der f 37 and Der f 39.</title>
        <authorList>
            <person name="Chen J."/>
            <person name="Cai Z."/>
            <person name="Fan D."/>
            <person name="Hu J."/>
            <person name="Hou Y."/>
            <person name="He Y."/>
            <person name="Zhang Z."/>
            <person name="Zhao Z."/>
            <person name="Gao P."/>
            <person name="Hu W."/>
            <person name="Sun J."/>
            <person name="Li J."/>
            <person name="Ji K."/>
        </authorList>
    </citation>
    <scope>NUCLEOTIDE SEQUENCE</scope>
    <source>
        <strain evidence="8">JKM2019</strain>
    </source>
</reference>
<protein>
    <submittedName>
        <fullName evidence="8">Sodium-coupled neutral amino acid transporter 7 isoform x2</fullName>
    </submittedName>
</protein>
<feature type="transmembrane region" description="Helical" evidence="6">
    <location>
        <begin position="439"/>
        <end position="458"/>
    </location>
</feature>
<feature type="transmembrane region" description="Helical" evidence="6">
    <location>
        <begin position="272"/>
        <end position="296"/>
    </location>
</feature>
<dbReference type="PANTHER" id="PTHR22950">
    <property type="entry name" value="AMINO ACID TRANSPORTER"/>
    <property type="match status" value="1"/>
</dbReference>
<gene>
    <name evidence="8" type="ORF">HUG17_5491</name>
</gene>
<organism evidence="8">
    <name type="scientific">Dermatophagoides farinae</name>
    <name type="common">American house dust mite</name>
    <dbReference type="NCBI Taxonomy" id="6954"/>
    <lineage>
        <taxon>Eukaryota</taxon>
        <taxon>Metazoa</taxon>
        <taxon>Ecdysozoa</taxon>
        <taxon>Arthropoda</taxon>
        <taxon>Chelicerata</taxon>
        <taxon>Arachnida</taxon>
        <taxon>Acari</taxon>
        <taxon>Acariformes</taxon>
        <taxon>Sarcoptiformes</taxon>
        <taxon>Astigmata</taxon>
        <taxon>Psoroptidia</taxon>
        <taxon>Analgoidea</taxon>
        <taxon>Pyroglyphidae</taxon>
        <taxon>Dermatophagoidinae</taxon>
        <taxon>Dermatophagoides</taxon>
    </lineage>
</organism>
<feature type="transmembrane region" description="Helical" evidence="6">
    <location>
        <begin position="347"/>
        <end position="371"/>
    </location>
</feature>
<feature type="domain" description="Amino acid transporter transmembrane" evidence="7">
    <location>
        <begin position="126"/>
        <end position="492"/>
    </location>
</feature>
<feature type="compositionally biased region" description="Basic and acidic residues" evidence="5">
    <location>
        <begin position="1"/>
        <end position="14"/>
    </location>
</feature>
<sequence>MDSLHRLQEQEGYPRHNSTSSNGEPRLSYGSPGRGSAGGLANSFLVDSLRRSVDMPAYMQWQTLSTDVSLKLRQGSIRINKSNIVEWTSIDEHNEKTPLMDQSMDKEESIRYADINCNETTKPNDSSWKVGVFLLVNTALGAGILNYPAAYDRLGGIVISTLLQFGIVILLATTMLALIWSADLHQDTTYHDVLRSMGGKRAQQLAATSIMSTCFGVDVTFLIIIGDQFDRLFYTFIGHNFCETFWLSRTFTIIVTAVILIWPICYFKRLDFLRYLCMLGIFAMIYVVFLNVYEYYALDVVPGQIKTSPTSIIAAFASLPVICFAYQTHEIVLPVYSSLAKPRATNFIKSTIFSLILLLVIYNLGGSYGYITFGDKVKADIIQMYDAKDPVVASGIIALIIKMVSTYVPIMFCGRGALDGLYAEWFKLSTEQYIKGERVRRITITTLWNIFVLILAIVTPNITIAIETLGSLAACNVFVFPGICMVSLARRHLNGYYAKMNNDRRLLQNLEGTRTWRYIWNFSYFYGVFIIFFGIAMFVLVFVQVGIDITKKSTNVETSSSSSSS</sequence>
<dbReference type="Proteomes" id="UP000828236">
    <property type="component" value="Unassembled WGS sequence"/>
</dbReference>
<keyword evidence="2 6" id="KW-0812">Transmembrane</keyword>
<evidence type="ECO:0000313" key="8">
    <source>
        <dbReference type="EMBL" id="KAH7642446.1"/>
    </source>
</evidence>
<name>A0A9D4P0D0_DERFA</name>